<evidence type="ECO:0000256" key="2">
    <source>
        <dbReference type="ARBA" id="ARBA00006597"/>
    </source>
</evidence>
<keyword evidence="8 11" id="KW-0238">DNA-binding</keyword>
<evidence type="ECO:0000256" key="3">
    <source>
        <dbReference type="ARBA" id="ARBA00022485"/>
    </source>
</evidence>
<dbReference type="InterPro" id="IPR034768">
    <property type="entry name" value="4FE4S_WBL"/>
</dbReference>
<name>A0A4P6F5I1_9MICO</name>
<proteinExistence type="inferred from homology"/>
<comment type="function">
    <text evidence="11">Acts as a transcriptional regulator. Probably redox-responsive. The apo- but not holo-form probably binds DNA.</text>
</comment>
<dbReference type="EMBL" id="CP035493">
    <property type="protein sequence ID" value="QAY70023.1"/>
    <property type="molecule type" value="Genomic_DNA"/>
</dbReference>
<feature type="binding site" evidence="11">
    <location>
        <position position="55"/>
    </location>
    <ligand>
        <name>[4Fe-4S] cluster</name>
        <dbReference type="ChEBI" id="CHEBI:49883"/>
    </ligand>
</feature>
<comment type="cofactor">
    <cofactor evidence="11">
        <name>[4Fe-4S] cluster</name>
        <dbReference type="ChEBI" id="CHEBI:49883"/>
    </cofactor>
    <text evidence="11">Binds 1 [4Fe-4S] cluster per subunit. Following nitrosylation of the [4Fe-4S] cluster binds 1 [4Fe-8(NO)] cluster per subunit.</text>
</comment>
<organism evidence="14 15">
    <name type="scientific">Xylanimonas protaetiae</name>
    <dbReference type="NCBI Taxonomy" id="2509457"/>
    <lineage>
        <taxon>Bacteria</taxon>
        <taxon>Bacillati</taxon>
        <taxon>Actinomycetota</taxon>
        <taxon>Actinomycetes</taxon>
        <taxon>Micrococcales</taxon>
        <taxon>Promicromonosporaceae</taxon>
        <taxon>Xylanimonas</taxon>
    </lineage>
</organism>
<dbReference type="Proteomes" id="UP000292118">
    <property type="component" value="Chromosome"/>
</dbReference>
<evidence type="ECO:0000256" key="9">
    <source>
        <dbReference type="ARBA" id="ARBA00023157"/>
    </source>
</evidence>
<comment type="subcellular location">
    <subcellularLocation>
        <location evidence="1 11">Cytoplasm</location>
    </subcellularLocation>
</comment>
<evidence type="ECO:0000256" key="7">
    <source>
        <dbReference type="ARBA" id="ARBA00023015"/>
    </source>
</evidence>
<reference evidence="14 15" key="1">
    <citation type="submission" date="2019-01" db="EMBL/GenBank/DDBJ databases">
        <title>Genome sequencing of strain FW10M-9.</title>
        <authorList>
            <person name="Heo J."/>
            <person name="Kim S.-J."/>
            <person name="Kim J.-S."/>
            <person name="Hong S.-B."/>
            <person name="Kwon S.-W."/>
        </authorList>
    </citation>
    <scope>NUCLEOTIDE SEQUENCE [LARGE SCALE GENOMIC DNA]</scope>
    <source>
        <strain evidence="14 15">FW10M-9</strain>
    </source>
</reference>
<dbReference type="PANTHER" id="PTHR38839">
    <property type="entry name" value="TRANSCRIPTIONAL REGULATOR WHID-RELATED"/>
    <property type="match status" value="1"/>
</dbReference>
<keyword evidence="10 11" id="KW-0804">Transcription</keyword>
<dbReference type="OrthoDB" id="5124301at2"/>
<dbReference type="GO" id="GO:0045454">
    <property type="term" value="P:cell redox homeostasis"/>
    <property type="evidence" value="ECO:0007669"/>
    <property type="project" value="TreeGrafter"/>
</dbReference>
<evidence type="ECO:0000256" key="8">
    <source>
        <dbReference type="ARBA" id="ARBA00023125"/>
    </source>
</evidence>
<feature type="binding site" evidence="11">
    <location>
        <position position="64"/>
    </location>
    <ligand>
        <name>[4Fe-4S] cluster</name>
        <dbReference type="ChEBI" id="CHEBI:49883"/>
    </ligand>
</feature>
<feature type="region of interest" description="Disordered" evidence="12">
    <location>
        <begin position="89"/>
        <end position="119"/>
    </location>
</feature>
<keyword evidence="6 11" id="KW-0411">Iron-sulfur</keyword>
<protein>
    <recommendedName>
        <fullName evidence="11">Transcriptional regulator WhiB</fullName>
    </recommendedName>
</protein>
<dbReference type="Pfam" id="PF02467">
    <property type="entry name" value="Whib"/>
    <property type="match status" value="1"/>
</dbReference>
<keyword evidence="11" id="KW-0963">Cytoplasm</keyword>
<keyword evidence="4 11" id="KW-0479">Metal-binding</keyword>
<keyword evidence="9 11" id="KW-1015">Disulfide bond</keyword>
<dbReference type="GO" id="GO:0047134">
    <property type="term" value="F:protein-disulfide reductase [NAD(P)H] activity"/>
    <property type="evidence" value="ECO:0007669"/>
    <property type="project" value="TreeGrafter"/>
</dbReference>
<feature type="binding site" evidence="11">
    <location>
        <position position="58"/>
    </location>
    <ligand>
        <name>[4Fe-4S] cluster</name>
        <dbReference type="ChEBI" id="CHEBI:49883"/>
    </ligand>
</feature>
<dbReference type="GO" id="GO:0045892">
    <property type="term" value="P:negative regulation of DNA-templated transcription"/>
    <property type="evidence" value="ECO:0007669"/>
    <property type="project" value="TreeGrafter"/>
</dbReference>
<comment type="similarity">
    <text evidence="2 11">Belongs to the WhiB family.</text>
</comment>
<evidence type="ECO:0000256" key="10">
    <source>
        <dbReference type="ARBA" id="ARBA00023163"/>
    </source>
</evidence>
<dbReference type="GO" id="GO:0005737">
    <property type="term" value="C:cytoplasm"/>
    <property type="evidence" value="ECO:0007669"/>
    <property type="project" value="UniProtKB-SubCell"/>
</dbReference>
<evidence type="ECO:0000256" key="6">
    <source>
        <dbReference type="ARBA" id="ARBA00023014"/>
    </source>
</evidence>
<keyword evidence="5 11" id="KW-0408">Iron</keyword>
<evidence type="ECO:0000256" key="11">
    <source>
        <dbReference type="HAMAP-Rule" id="MF_01479"/>
    </source>
</evidence>
<keyword evidence="7 11" id="KW-0805">Transcription regulation</keyword>
<comment type="PTM">
    <text evidence="11">Upon Fe-S cluster removal intramolecular disulfide bonds are formed.</text>
</comment>
<dbReference type="GO" id="GO:0035731">
    <property type="term" value="F:dinitrosyl-iron complex binding"/>
    <property type="evidence" value="ECO:0007669"/>
    <property type="project" value="UniProtKB-UniRule"/>
</dbReference>
<dbReference type="GO" id="GO:0003677">
    <property type="term" value="F:DNA binding"/>
    <property type="evidence" value="ECO:0007669"/>
    <property type="project" value="UniProtKB-UniRule"/>
</dbReference>
<evidence type="ECO:0000313" key="14">
    <source>
        <dbReference type="EMBL" id="QAY70023.1"/>
    </source>
</evidence>
<dbReference type="AlphaFoldDB" id="A0A4P6F5I1"/>
<dbReference type="HAMAP" id="MF_01479">
    <property type="entry name" value="WhiB"/>
    <property type="match status" value="1"/>
</dbReference>
<dbReference type="InterPro" id="IPR003482">
    <property type="entry name" value="Whib"/>
</dbReference>
<comment type="PTM">
    <text evidence="11">The Fe-S cluster can be nitrosylated by nitric oxide (NO).</text>
</comment>
<feature type="binding site" evidence="11">
    <location>
        <position position="32"/>
    </location>
    <ligand>
        <name>[4Fe-4S] cluster</name>
        <dbReference type="ChEBI" id="CHEBI:49883"/>
    </ligand>
</feature>
<gene>
    <name evidence="11" type="primary">whiB</name>
    <name evidence="14" type="ORF">ET471_08235</name>
</gene>
<evidence type="ECO:0000256" key="5">
    <source>
        <dbReference type="ARBA" id="ARBA00023004"/>
    </source>
</evidence>
<sequence length="119" mass="13028">MTRERLPRMNVWPADFQPRRWLTDDEAAQAACAQADPDAWFPERGGSTQEPKRLCATCPIRLACLTVGLTRREPHGIYGGTTVKERTSMLKRSALDSPGLPTESAGLTSERSPLVAGSC</sequence>
<accession>A0A4P6F5I1</accession>
<evidence type="ECO:0000256" key="12">
    <source>
        <dbReference type="SAM" id="MobiDB-lite"/>
    </source>
</evidence>
<feature type="domain" description="4Fe-4S Wbl-type" evidence="13">
    <location>
        <begin position="31"/>
        <end position="88"/>
    </location>
</feature>
<dbReference type="KEGG" id="xya:ET471_08235"/>
<keyword evidence="15" id="KW-1185">Reference proteome</keyword>
<dbReference type="PROSITE" id="PS51674">
    <property type="entry name" value="4FE4S_WBL"/>
    <property type="match status" value="1"/>
</dbReference>
<evidence type="ECO:0000256" key="4">
    <source>
        <dbReference type="ARBA" id="ARBA00022723"/>
    </source>
</evidence>
<evidence type="ECO:0000313" key="15">
    <source>
        <dbReference type="Proteomes" id="UP000292118"/>
    </source>
</evidence>
<dbReference type="RefSeq" id="WP_129187536.1">
    <property type="nucleotide sequence ID" value="NZ_CP035493.1"/>
</dbReference>
<evidence type="ECO:0000259" key="13">
    <source>
        <dbReference type="PROSITE" id="PS51674"/>
    </source>
</evidence>
<keyword evidence="3 11" id="KW-0004">4Fe-4S</keyword>
<dbReference type="GO" id="GO:0046872">
    <property type="term" value="F:metal ion binding"/>
    <property type="evidence" value="ECO:0007669"/>
    <property type="project" value="UniProtKB-KW"/>
</dbReference>
<evidence type="ECO:0000256" key="1">
    <source>
        <dbReference type="ARBA" id="ARBA00004496"/>
    </source>
</evidence>
<dbReference type="GO" id="GO:0051539">
    <property type="term" value="F:4 iron, 4 sulfur cluster binding"/>
    <property type="evidence" value="ECO:0007669"/>
    <property type="project" value="UniProtKB-UniRule"/>
</dbReference>